<organism evidence="1 2">
    <name type="scientific">Symbiodinium pilosum</name>
    <name type="common">Dinoflagellate</name>
    <dbReference type="NCBI Taxonomy" id="2952"/>
    <lineage>
        <taxon>Eukaryota</taxon>
        <taxon>Sar</taxon>
        <taxon>Alveolata</taxon>
        <taxon>Dinophyceae</taxon>
        <taxon>Suessiales</taxon>
        <taxon>Symbiodiniaceae</taxon>
        <taxon>Symbiodinium</taxon>
    </lineage>
</organism>
<name>A0A812U0Y3_SYMPI</name>
<feature type="non-terminal residue" evidence="1">
    <location>
        <position position="1"/>
    </location>
</feature>
<evidence type="ECO:0000313" key="1">
    <source>
        <dbReference type="EMBL" id="CAE7546434.1"/>
    </source>
</evidence>
<reference evidence="1" key="1">
    <citation type="submission" date="2021-02" db="EMBL/GenBank/DDBJ databases">
        <authorList>
            <person name="Dougan E. K."/>
            <person name="Rhodes N."/>
            <person name="Thang M."/>
            <person name="Chan C."/>
        </authorList>
    </citation>
    <scope>NUCLEOTIDE SEQUENCE</scope>
</reference>
<evidence type="ECO:0000313" key="2">
    <source>
        <dbReference type="Proteomes" id="UP000649617"/>
    </source>
</evidence>
<protein>
    <submittedName>
        <fullName evidence="1">TRM11 protein</fullName>
    </submittedName>
</protein>
<accession>A0A812U0Y3</accession>
<proteinExistence type="predicted"/>
<feature type="non-terminal residue" evidence="1">
    <location>
        <position position="55"/>
    </location>
</feature>
<sequence length="55" mass="6519">FTFRDVMAGPGWAKEWNWGHHVPHMTHETGPMIPEIDEMMDEMQRYDKDDTSIDV</sequence>
<dbReference type="Proteomes" id="UP000649617">
    <property type="component" value="Unassembled WGS sequence"/>
</dbReference>
<keyword evidence="2" id="KW-1185">Reference proteome</keyword>
<dbReference type="AlphaFoldDB" id="A0A812U0Y3"/>
<comment type="caution">
    <text evidence="1">The sequence shown here is derived from an EMBL/GenBank/DDBJ whole genome shotgun (WGS) entry which is preliminary data.</text>
</comment>
<gene>
    <name evidence="1" type="primary">TRM11</name>
    <name evidence="1" type="ORF">SPIL2461_LOCUS14504</name>
</gene>
<dbReference type="EMBL" id="CAJNIZ010033570">
    <property type="protein sequence ID" value="CAE7546434.1"/>
    <property type="molecule type" value="Genomic_DNA"/>
</dbReference>